<evidence type="ECO:0000313" key="4">
    <source>
        <dbReference type="EMBL" id="NVN52781.1"/>
    </source>
</evidence>
<comment type="cofactor">
    <cofactor evidence="1 3">
        <name>a divalent metal cation</name>
        <dbReference type="ChEBI" id="CHEBI:60240"/>
    </cofactor>
</comment>
<feature type="active site" description="Proton acceptor" evidence="3">
    <location>
        <position position="79"/>
    </location>
</feature>
<name>A0A850PQY8_9MYCO</name>
<comment type="subcellular location">
    <subcellularLocation>
        <location evidence="3">Cytoplasm</location>
    </subcellularLocation>
</comment>
<proteinExistence type="inferred from homology"/>
<comment type="catalytic activity">
    <reaction evidence="3">
        <text>a ribonucleoside 5'-triphosphate + H2O = a ribonucleoside 5'-phosphate + diphosphate + H(+)</text>
        <dbReference type="Rhea" id="RHEA:23996"/>
        <dbReference type="ChEBI" id="CHEBI:15377"/>
        <dbReference type="ChEBI" id="CHEBI:15378"/>
        <dbReference type="ChEBI" id="CHEBI:33019"/>
        <dbReference type="ChEBI" id="CHEBI:58043"/>
        <dbReference type="ChEBI" id="CHEBI:61557"/>
        <dbReference type="EC" id="3.6.1.9"/>
    </reaction>
</comment>
<evidence type="ECO:0000256" key="1">
    <source>
        <dbReference type="ARBA" id="ARBA00001968"/>
    </source>
</evidence>
<organism evidence="4 5">
    <name type="scientific">Mycolicibacterium hippocampi</name>
    <dbReference type="NCBI Taxonomy" id="659824"/>
    <lineage>
        <taxon>Bacteria</taxon>
        <taxon>Bacillati</taxon>
        <taxon>Actinomycetota</taxon>
        <taxon>Actinomycetes</taxon>
        <taxon>Mycobacteriales</taxon>
        <taxon>Mycobacteriaceae</taxon>
        <taxon>Mycolicibacterium</taxon>
    </lineage>
</organism>
<comment type="catalytic activity">
    <reaction evidence="3">
        <text>a 2'-deoxyribonucleoside 5'-triphosphate + H2O = a 2'-deoxyribonucleoside 5'-phosphate + diphosphate + H(+)</text>
        <dbReference type="Rhea" id="RHEA:44644"/>
        <dbReference type="ChEBI" id="CHEBI:15377"/>
        <dbReference type="ChEBI" id="CHEBI:15378"/>
        <dbReference type="ChEBI" id="CHEBI:33019"/>
        <dbReference type="ChEBI" id="CHEBI:61560"/>
        <dbReference type="ChEBI" id="CHEBI:65317"/>
        <dbReference type="EC" id="3.6.1.9"/>
    </reaction>
</comment>
<dbReference type="GO" id="GO:0005737">
    <property type="term" value="C:cytoplasm"/>
    <property type="evidence" value="ECO:0007669"/>
    <property type="project" value="UniProtKB-SubCell"/>
</dbReference>
<dbReference type="PANTHER" id="PTHR43213:SF5">
    <property type="entry name" value="BIFUNCTIONAL DTTP_UTP PYROPHOSPHATASE_METHYLTRANSFERASE PROTEIN-RELATED"/>
    <property type="match status" value="1"/>
</dbReference>
<gene>
    <name evidence="4" type="ORF">HLY00_4491</name>
</gene>
<keyword evidence="3" id="KW-0963">Cytoplasm</keyword>
<dbReference type="SUPFAM" id="SSF52972">
    <property type="entry name" value="ITPase-like"/>
    <property type="match status" value="1"/>
</dbReference>
<dbReference type="PANTHER" id="PTHR43213">
    <property type="entry name" value="BIFUNCTIONAL DTTP/UTP PYROPHOSPHATASE/METHYLTRANSFERASE PROTEIN-RELATED"/>
    <property type="match status" value="1"/>
</dbReference>
<keyword evidence="5" id="KW-1185">Reference proteome</keyword>
<dbReference type="HAMAP" id="MF_00528">
    <property type="entry name" value="Maf"/>
    <property type="match status" value="1"/>
</dbReference>
<dbReference type="NCBIfam" id="TIGR00172">
    <property type="entry name" value="maf"/>
    <property type="match status" value="1"/>
</dbReference>
<dbReference type="Pfam" id="PF02545">
    <property type="entry name" value="Maf"/>
    <property type="match status" value="1"/>
</dbReference>
<dbReference type="CDD" id="cd00555">
    <property type="entry name" value="Maf"/>
    <property type="match status" value="1"/>
</dbReference>
<dbReference type="PIRSF" id="PIRSF006305">
    <property type="entry name" value="Maf"/>
    <property type="match status" value="1"/>
</dbReference>
<reference evidence="4 5" key="1">
    <citation type="submission" date="2020-05" db="EMBL/GenBank/DDBJ databases">
        <title>Draft genome sequence of Mycobacterium hippocampi DL, isolated from European seabass, Dicentrarchus labrax, reared in fish farms.</title>
        <authorList>
            <person name="Stathopoulou P."/>
            <person name="Asimakis E."/>
            <person name="Tzokas K."/>
            <person name="Batargias C."/>
            <person name="Tsiamis G."/>
        </authorList>
    </citation>
    <scope>NUCLEOTIDE SEQUENCE [LARGE SCALE GENOMIC DNA]</scope>
    <source>
        <strain evidence="4 5">DL</strain>
    </source>
</reference>
<dbReference type="GO" id="GO:0047429">
    <property type="term" value="F:nucleoside triphosphate diphosphatase activity"/>
    <property type="evidence" value="ECO:0007669"/>
    <property type="project" value="UniProtKB-EC"/>
</dbReference>
<dbReference type="Proteomes" id="UP000570517">
    <property type="component" value="Unassembled WGS sequence"/>
</dbReference>
<dbReference type="EMBL" id="JABFYL010000045">
    <property type="protein sequence ID" value="NVN52781.1"/>
    <property type="molecule type" value="Genomic_DNA"/>
</dbReference>
<evidence type="ECO:0000313" key="5">
    <source>
        <dbReference type="Proteomes" id="UP000570517"/>
    </source>
</evidence>
<comment type="function">
    <text evidence="3">Nucleoside triphosphate pyrophosphatase. May have a dual role in cell division arrest and in preventing the incorporation of modified nucleotides into cellular nucleic acids.</text>
</comment>
<dbReference type="RefSeq" id="WP_178360997.1">
    <property type="nucleotide sequence ID" value="NZ_JABFYL010000045.1"/>
</dbReference>
<comment type="caution">
    <text evidence="3">Lacks conserved residue(s) required for the propagation of feature annotation.</text>
</comment>
<dbReference type="AlphaFoldDB" id="A0A850PQY8"/>
<dbReference type="InterPro" id="IPR029001">
    <property type="entry name" value="ITPase-like_fam"/>
</dbReference>
<dbReference type="EC" id="3.6.1.9" evidence="3"/>
<accession>A0A850PQY8</accession>
<comment type="caution">
    <text evidence="4">The sequence shown here is derived from an EMBL/GenBank/DDBJ whole genome shotgun (WGS) entry which is preliminary data.</text>
</comment>
<sequence>MTRVVLGSASSGRLRVLRQAGIDPLVIVSHVDEDALLASFEPETPPEAVVAKLANAKALSVAAQLPEDVAADCVVIGCDSMLYRDGELYGKPGSAVAARLQWQSMAGTTGHLLTGHALLRITAGVITHTAGDTGSTTVHFGEPSEEELTGYVDSGEPLDVAGAFTLDGLGGWFIEKIEGDPSNVIGLSLPVMHRLLRSAGLSVLDLWTSSHCGSPGTAPGP</sequence>
<dbReference type="GO" id="GO:0009117">
    <property type="term" value="P:nucleotide metabolic process"/>
    <property type="evidence" value="ECO:0007669"/>
    <property type="project" value="UniProtKB-KW"/>
</dbReference>
<dbReference type="Gene3D" id="3.90.950.10">
    <property type="match status" value="1"/>
</dbReference>
<dbReference type="InterPro" id="IPR003697">
    <property type="entry name" value="Maf-like"/>
</dbReference>
<keyword evidence="2 3" id="KW-0378">Hydrolase</keyword>
<protein>
    <recommendedName>
        <fullName evidence="3">Nucleoside triphosphate pyrophosphatase</fullName>
        <ecNumber evidence="3">3.6.1.9</ecNumber>
    </recommendedName>
    <alternativeName>
        <fullName evidence="3">Nucleotide pyrophosphatase</fullName>
        <shortName evidence="3">Nucleotide PPase</shortName>
    </alternativeName>
</protein>
<comment type="similarity">
    <text evidence="3">Belongs to the Maf family.</text>
</comment>
<evidence type="ECO:0000256" key="3">
    <source>
        <dbReference type="HAMAP-Rule" id="MF_00528"/>
    </source>
</evidence>
<keyword evidence="3" id="KW-0546">Nucleotide metabolism</keyword>
<evidence type="ECO:0000256" key="2">
    <source>
        <dbReference type="ARBA" id="ARBA00022801"/>
    </source>
</evidence>